<evidence type="ECO:0000313" key="2">
    <source>
        <dbReference type="Proteomes" id="UP000287247"/>
    </source>
</evidence>
<protein>
    <submittedName>
        <fullName evidence="1">Uncharacterized protein</fullName>
    </submittedName>
</protein>
<keyword evidence="2" id="KW-1185">Reference proteome</keyword>
<name>A0A401II62_APHSA</name>
<proteinExistence type="predicted"/>
<dbReference type="EMBL" id="BDQK01000013">
    <property type="protein sequence ID" value="GBF80801.1"/>
    <property type="molecule type" value="Genomic_DNA"/>
</dbReference>
<evidence type="ECO:0000313" key="1">
    <source>
        <dbReference type="EMBL" id="GBF80801.1"/>
    </source>
</evidence>
<dbReference type="Proteomes" id="UP000287247">
    <property type="component" value="Unassembled WGS sequence"/>
</dbReference>
<dbReference type="RefSeq" id="WP_124970604.1">
    <property type="nucleotide sequence ID" value="NZ_BDQK01000013.1"/>
</dbReference>
<dbReference type="OrthoDB" id="517325at2"/>
<accession>A0A401II62</accession>
<reference evidence="2" key="1">
    <citation type="submission" date="2017-05" db="EMBL/GenBank/DDBJ databases">
        <title>Physiological properties and genetic analysis related to exopolysaccharide production of fresh-water unicellular cyanobacterium Aphanothece sacrum, Suizenji Nori, that has been cultured as a food source in Japan.</title>
        <authorList>
            <person name="Kanesaki Y."/>
            <person name="Yoshikawa S."/>
            <person name="Ohki K."/>
        </authorList>
    </citation>
    <scope>NUCLEOTIDE SEQUENCE [LARGE SCALE GENOMIC DNA]</scope>
    <source>
        <strain evidence="2">FPU1</strain>
    </source>
</reference>
<comment type="caution">
    <text evidence="1">The sequence shown here is derived from an EMBL/GenBank/DDBJ whole genome shotgun (WGS) entry which is preliminary data.</text>
</comment>
<sequence>MKPTTIKTSFDCLAFKQSSQEKMAEDMKNLSYLEEVEYLKIKIHQSDLKAWWEAINKNK</sequence>
<dbReference type="AlphaFoldDB" id="A0A401II62"/>
<gene>
    <name evidence="1" type="ORF">AsFPU1_2206</name>
</gene>
<organism evidence="1 2">
    <name type="scientific">Aphanothece sacrum FPU1</name>
    <dbReference type="NCBI Taxonomy" id="1920663"/>
    <lineage>
        <taxon>Bacteria</taxon>
        <taxon>Bacillati</taxon>
        <taxon>Cyanobacteriota</taxon>
        <taxon>Cyanophyceae</taxon>
        <taxon>Oscillatoriophycideae</taxon>
        <taxon>Chroococcales</taxon>
        <taxon>Aphanothecaceae</taxon>
        <taxon>Aphanothece</taxon>
    </lineage>
</organism>